<accession>E3H0G7</accession>
<dbReference type="Pfam" id="PF13473">
    <property type="entry name" value="Cupredoxin_1"/>
    <property type="match status" value="1"/>
</dbReference>
<dbReference type="InterPro" id="IPR008972">
    <property type="entry name" value="Cupredoxin"/>
</dbReference>
<dbReference type="InterPro" id="IPR038352">
    <property type="entry name" value="Imelysin_sf"/>
</dbReference>
<name>E3H0G7_ROTDC</name>
<evidence type="ECO:0000256" key="5">
    <source>
        <dbReference type="SAM" id="SignalP"/>
    </source>
</evidence>
<dbReference type="PROSITE" id="PS51257">
    <property type="entry name" value="PROKAR_LIPOPROTEIN"/>
    <property type="match status" value="1"/>
</dbReference>
<dbReference type="InterPro" id="IPR034981">
    <property type="entry name" value="Imelysin-like_EfeO/Algp7"/>
</dbReference>
<dbReference type="Gene3D" id="1.20.1420.20">
    <property type="entry name" value="M75 peptidase, HXXE motif"/>
    <property type="match status" value="1"/>
</dbReference>
<dbReference type="InterPro" id="IPR018976">
    <property type="entry name" value="Imelysin-like"/>
</dbReference>
<comment type="subcellular location">
    <subcellularLocation>
        <location evidence="1">Periplasm</location>
    </subcellularLocation>
</comment>
<sequence>MRKSLYSAGALLSVGAIALTGCTPNSANNASGNSGGTADGSISVTSTDTACKLSATEVKAGKVTFNVKNEGSKVTEFYVLGSDGLRIISEVENIGPNLSRDLTVELPEGSYKTACKPGMVGDGIKGDLKVVKNESAKPISADEQAMRDTAVTQYSAYVKDQVEALKTDTDEFAKLYQEGKNDEAKAKYAAARIHYERIEPIAEKSYGKTLDLKLDARETDLEEGNVQEWTGWHKIEKDLWQPKADANDGKEYKPLTTEERKQISEKLVKDTQELYDYVHSDEFKLDAFQISNGAKELLDEVVNTKLTGEEENWSHTDLSDFQGNVDGAKVDYENLLPILQKKNPELAKTLQEKFDAVQKILDKYKQDDGFKPYNELSKEEVRELSDAVTALAEPVSQMTETVAGGESAEGKSGDTSSSKPAASSESSAGASQDASEPAAGTSSATAK</sequence>
<feature type="domain" description="Imelysin-like" evidence="6">
    <location>
        <begin position="150"/>
        <end position="397"/>
    </location>
</feature>
<dbReference type="PANTHER" id="PTHR39192">
    <property type="entry name" value="IRON UPTAKE SYSTEM COMPONENT EFEO"/>
    <property type="match status" value="1"/>
</dbReference>
<dbReference type="EMBL" id="CP002280">
    <property type="protein sequence ID" value="ADP41061.1"/>
    <property type="molecule type" value="Genomic_DNA"/>
</dbReference>
<evidence type="ECO:0000256" key="4">
    <source>
        <dbReference type="SAM" id="MobiDB-lite"/>
    </source>
</evidence>
<protein>
    <submittedName>
        <fullName evidence="8">Imelysin</fullName>
    </submittedName>
</protein>
<evidence type="ECO:0000256" key="1">
    <source>
        <dbReference type="ARBA" id="ARBA00004418"/>
    </source>
</evidence>
<dbReference type="RefSeq" id="WP_013398782.1">
    <property type="nucleotide sequence ID" value="NC_014643.1"/>
</dbReference>
<dbReference type="CDD" id="cd14656">
    <property type="entry name" value="Imelysin-like_EfeO"/>
    <property type="match status" value="1"/>
</dbReference>
<feature type="compositionally biased region" description="Low complexity" evidence="4">
    <location>
        <begin position="416"/>
        <end position="435"/>
    </location>
</feature>
<feature type="region of interest" description="Disordered" evidence="4">
    <location>
        <begin position="392"/>
        <end position="447"/>
    </location>
</feature>
<dbReference type="Gene3D" id="2.60.40.420">
    <property type="entry name" value="Cupredoxins - blue copper proteins"/>
    <property type="match status" value="1"/>
</dbReference>
<evidence type="ECO:0000259" key="6">
    <source>
        <dbReference type="Pfam" id="PF09375"/>
    </source>
</evidence>
<dbReference type="InterPro" id="IPR028096">
    <property type="entry name" value="EfeO_Cupredoxin"/>
</dbReference>
<dbReference type="eggNOG" id="COG4454">
    <property type="taxonomic scope" value="Bacteria"/>
</dbReference>
<evidence type="ECO:0000313" key="8">
    <source>
        <dbReference type="EMBL" id="ADP41061.1"/>
    </source>
</evidence>
<comment type="similarity">
    <text evidence="2">Belongs to the EfeM/EfeO family.</text>
</comment>
<dbReference type="AlphaFoldDB" id="E3H0G7"/>
<dbReference type="eggNOG" id="COG2822">
    <property type="taxonomic scope" value="Bacteria"/>
</dbReference>
<dbReference type="Pfam" id="PF09375">
    <property type="entry name" value="Peptidase_M75"/>
    <property type="match status" value="1"/>
</dbReference>
<feature type="chain" id="PRO_5038638247" evidence="5">
    <location>
        <begin position="19"/>
        <end position="447"/>
    </location>
</feature>
<dbReference type="NCBIfam" id="NF041757">
    <property type="entry name" value="EfeO"/>
    <property type="match status" value="1"/>
</dbReference>
<reference evidence="9" key="1">
    <citation type="submission" date="2010-10" db="EMBL/GenBank/DDBJ databases">
        <title>The complete genome of Rothia dentocariosa ATCC 17931.</title>
        <authorList>
            <person name="Muzny D."/>
            <person name="Qin X."/>
            <person name="Buhay C."/>
            <person name="Dugan-Rocha S."/>
            <person name="Ding Y."/>
            <person name="Chen G."/>
            <person name="Hawes A."/>
            <person name="Holder M."/>
            <person name="Jhangiani S."/>
            <person name="Johnson A."/>
            <person name="Khan Z."/>
            <person name="Li Z."/>
            <person name="Liu W."/>
            <person name="Liu X."/>
            <person name="Perez L."/>
            <person name="Shen H."/>
            <person name="Wang Q."/>
            <person name="Watt J."/>
            <person name="Xi L."/>
            <person name="Xin Y."/>
            <person name="Zhou J."/>
            <person name="Deng J."/>
            <person name="Jiang H."/>
            <person name="Liu Y."/>
            <person name="Qu J."/>
            <person name="Song X.-Z."/>
            <person name="Zhang L."/>
            <person name="Villasana D."/>
            <person name="Johnson A."/>
            <person name="Liu J."/>
            <person name="Liyanage D."/>
            <person name="Lorensuhewa L."/>
            <person name="Robinson T."/>
            <person name="Song A."/>
            <person name="Song B.-B."/>
            <person name="Dinh H."/>
            <person name="Thornton R."/>
            <person name="Coyle M."/>
            <person name="Francisco L."/>
            <person name="Jackson L."/>
            <person name="Javaid M."/>
            <person name="Korchina V."/>
            <person name="Kovar C."/>
            <person name="Mata R."/>
            <person name="Mathew T."/>
            <person name="Ngo R."/>
            <person name="Nguyen L."/>
            <person name="Nguyen N."/>
            <person name="Okwuonu G."/>
            <person name="Ongeri F."/>
            <person name="Pham C."/>
            <person name="Simmons D."/>
            <person name="Wilczek-Boney K."/>
            <person name="Hale W."/>
            <person name="Jakkamsetti A."/>
            <person name="Pham P."/>
            <person name="Ruth R."/>
            <person name="San Lucas F."/>
            <person name="Warren J."/>
            <person name="Zhang J."/>
            <person name="Zhao Z."/>
            <person name="Zhou C."/>
            <person name="Zhu D."/>
            <person name="Lee S."/>
            <person name="Bess C."/>
            <person name="Blankenburg K."/>
            <person name="Forbes L."/>
            <person name="Fu Q."/>
            <person name="Gubbala S."/>
            <person name="Hirani K."/>
            <person name="Jayaseelan J.C."/>
            <person name="Lara F."/>
            <person name="Munidasa M."/>
            <person name="Palculict T."/>
            <person name="Patil S."/>
            <person name="Pu L.-L."/>
            <person name="Saada N."/>
            <person name="Tang L."/>
            <person name="Weissenberger G."/>
            <person name="Zhu Y."/>
            <person name="Hemphill L."/>
            <person name="Shang Y."/>
            <person name="Youmans B."/>
            <person name="Ayvaz T."/>
            <person name="Ross M."/>
            <person name="Santibanez J."/>
            <person name="Aqrawi P."/>
            <person name="Gross S."/>
            <person name="Joshi V."/>
            <person name="Fowler G."/>
            <person name="Nazareth L."/>
            <person name="Reid J."/>
            <person name="Worley K."/>
            <person name="Petrosino J."/>
            <person name="Highlander S."/>
            <person name="Gibbs R."/>
        </authorList>
    </citation>
    <scope>NUCLEOTIDE SEQUENCE [LARGE SCALE GENOMIC DNA]</scope>
    <source>
        <strain evidence="9">ATCC 17931 / CDC X599 / XDIA</strain>
    </source>
</reference>
<keyword evidence="3 5" id="KW-0732">Signal</keyword>
<dbReference type="Proteomes" id="UP000000387">
    <property type="component" value="Chromosome"/>
</dbReference>
<evidence type="ECO:0000259" key="7">
    <source>
        <dbReference type="Pfam" id="PF13473"/>
    </source>
</evidence>
<dbReference type="GO" id="GO:0042597">
    <property type="term" value="C:periplasmic space"/>
    <property type="evidence" value="ECO:0007669"/>
    <property type="project" value="UniProtKB-SubCell"/>
</dbReference>
<proteinExistence type="inferred from homology"/>
<feature type="domain" description="EfeO-type cupredoxin-like" evidence="7">
    <location>
        <begin position="37"/>
        <end position="128"/>
    </location>
</feature>
<evidence type="ECO:0000313" key="9">
    <source>
        <dbReference type="Proteomes" id="UP000000387"/>
    </source>
</evidence>
<gene>
    <name evidence="8" type="ordered locus">HMPREF0733_11604</name>
</gene>
<dbReference type="InterPro" id="IPR050894">
    <property type="entry name" value="EfeM/EfeO_iron_uptake"/>
</dbReference>
<evidence type="ECO:0000256" key="3">
    <source>
        <dbReference type="ARBA" id="ARBA00022729"/>
    </source>
</evidence>
<feature type="signal peptide" evidence="5">
    <location>
        <begin position="1"/>
        <end position="18"/>
    </location>
</feature>
<dbReference type="InterPro" id="IPR053377">
    <property type="entry name" value="Iron_uptake_EfeM/EfeO"/>
</dbReference>
<dbReference type="PANTHER" id="PTHR39192:SF1">
    <property type="entry name" value="IRON UPTAKE SYSTEM COMPONENT EFEO"/>
    <property type="match status" value="1"/>
</dbReference>
<dbReference type="GeneID" id="29743185"/>
<evidence type="ECO:0000256" key="2">
    <source>
        <dbReference type="ARBA" id="ARBA00005989"/>
    </source>
</evidence>
<dbReference type="HOGENOM" id="CLU_050342_2_0_11"/>
<dbReference type="KEGG" id="rdn:HMPREF0733_11604"/>
<organism evidence="8 9">
    <name type="scientific">Rothia dentocariosa (strain ATCC 17931 / CDC X599 / XDIA)</name>
    <dbReference type="NCBI Taxonomy" id="762948"/>
    <lineage>
        <taxon>Bacteria</taxon>
        <taxon>Bacillati</taxon>
        <taxon>Actinomycetota</taxon>
        <taxon>Actinomycetes</taxon>
        <taxon>Micrococcales</taxon>
        <taxon>Micrococcaceae</taxon>
        <taxon>Rothia</taxon>
    </lineage>
</organism>